<evidence type="ECO:0000256" key="6">
    <source>
        <dbReference type="ARBA" id="ARBA00023136"/>
    </source>
</evidence>
<evidence type="ECO:0000313" key="8">
    <source>
        <dbReference type="EMBL" id="AUW95092.1"/>
    </source>
</evidence>
<organism evidence="8 9">
    <name type="scientific">Sulfobacillus thermotolerans</name>
    <dbReference type="NCBI Taxonomy" id="338644"/>
    <lineage>
        <taxon>Bacteria</taxon>
        <taxon>Bacillati</taxon>
        <taxon>Bacillota</taxon>
        <taxon>Clostridia</taxon>
        <taxon>Eubacteriales</taxon>
        <taxon>Clostridiales Family XVII. Incertae Sedis</taxon>
        <taxon>Sulfobacillus</taxon>
    </lineage>
</organism>
<keyword evidence="6 7" id="KW-0472">Membrane</keyword>
<protein>
    <submittedName>
        <fullName evidence="8">Chromate transporter</fullName>
    </submittedName>
</protein>
<comment type="subcellular location">
    <subcellularLocation>
        <location evidence="1">Cell membrane</location>
        <topology evidence="1">Multi-pass membrane protein</topology>
    </subcellularLocation>
</comment>
<evidence type="ECO:0000256" key="2">
    <source>
        <dbReference type="ARBA" id="ARBA00005262"/>
    </source>
</evidence>
<keyword evidence="5 7" id="KW-1133">Transmembrane helix</keyword>
<dbReference type="RefSeq" id="WP_103375697.1">
    <property type="nucleotide sequence ID" value="NZ_CP133983.1"/>
</dbReference>
<dbReference type="InterPro" id="IPR003370">
    <property type="entry name" value="Chromate_transpt"/>
</dbReference>
<dbReference type="InterPro" id="IPR052518">
    <property type="entry name" value="CHR_Transporter"/>
</dbReference>
<evidence type="ECO:0000256" key="3">
    <source>
        <dbReference type="ARBA" id="ARBA00022475"/>
    </source>
</evidence>
<evidence type="ECO:0000313" key="9">
    <source>
        <dbReference type="Proteomes" id="UP000325292"/>
    </source>
</evidence>
<feature type="transmembrane region" description="Helical" evidence="7">
    <location>
        <begin position="71"/>
        <end position="95"/>
    </location>
</feature>
<evidence type="ECO:0000256" key="4">
    <source>
        <dbReference type="ARBA" id="ARBA00022692"/>
    </source>
</evidence>
<evidence type="ECO:0000256" key="7">
    <source>
        <dbReference type="SAM" id="Phobius"/>
    </source>
</evidence>
<keyword evidence="3" id="KW-1003">Cell membrane</keyword>
<gene>
    <name evidence="8" type="ORF">BXT84_14955</name>
</gene>
<dbReference type="Proteomes" id="UP000325292">
    <property type="component" value="Chromosome"/>
</dbReference>
<accession>A0ABN5H321</accession>
<dbReference type="PANTHER" id="PTHR43663">
    <property type="entry name" value="CHROMATE TRANSPORT PROTEIN-RELATED"/>
    <property type="match status" value="1"/>
</dbReference>
<proteinExistence type="inferred from homology"/>
<keyword evidence="9" id="KW-1185">Reference proteome</keyword>
<reference evidence="8 9" key="1">
    <citation type="journal article" date="2019" name="Sci. Rep.">
        <title>Sulfobacillus thermotolerans: new insights into resistance and metabolic capacities of acidophilic chemolithotrophs.</title>
        <authorList>
            <person name="Panyushkina A.E."/>
            <person name="Babenko V.V."/>
            <person name="Nikitina A.S."/>
            <person name="Selezneva O.V."/>
            <person name="Tsaplina I.A."/>
            <person name="Letarova M.A."/>
            <person name="Kostryukova E.S."/>
            <person name="Letarov A.V."/>
        </authorList>
    </citation>
    <scope>NUCLEOTIDE SEQUENCE [LARGE SCALE GENOMIC DNA]</scope>
    <source>
        <strain evidence="8 9">Kr1</strain>
    </source>
</reference>
<comment type="similarity">
    <text evidence="2">Belongs to the chromate ion transporter (CHR) (TC 2.A.51) family.</text>
</comment>
<keyword evidence="4 7" id="KW-0812">Transmembrane</keyword>
<feature type="transmembrane region" description="Helical" evidence="7">
    <location>
        <begin position="107"/>
        <end position="131"/>
    </location>
</feature>
<evidence type="ECO:0000256" key="5">
    <source>
        <dbReference type="ARBA" id="ARBA00022989"/>
    </source>
</evidence>
<sequence length="177" mass="18995">MDKWLQLFWGFFKVGILGYGGGPGSISLIQAISVNGYHWMDNTQFAEMLAIGNALPGPIATKLAASIGWQVGGVVGVISALAGVILPSLLLMLGLYQFMLANKSNPYVVGIIRGVKPIVIVLLLSIILDFIPGTFPKHRYILPLVFFIVGFIAIRGLKLSPVLVIVASMISGALFLR</sequence>
<dbReference type="PANTHER" id="PTHR43663:SF1">
    <property type="entry name" value="CHROMATE TRANSPORTER"/>
    <property type="match status" value="1"/>
</dbReference>
<dbReference type="Pfam" id="PF02417">
    <property type="entry name" value="Chromate_transp"/>
    <property type="match status" value="1"/>
</dbReference>
<dbReference type="EMBL" id="CP019454">
    <property type="protein sequence ID" value="AUW95092.1"/>
    <property type="molecule type" value="Genomic_DNA"/>
</dbReference>
<name>A0ABN5H321_9FIRM</name>
<evidence type="ECO:0000256" key="1">
    <source>
        <dbReference type="ARBA" id="ARBA00004651"/>
    </source>
</evidence>